<organism evidence="1 2">
    <name type="scientific">Deinococcus aerolatus</name>
    <dbReference type="NCBI Taxonomy" id="522487"/>
    <lineage>
        <taxon>Bacteria</taxon>
        <taxon>Thermotogati</taxon>
        <taxon>Deinococcota</taxon>
        <taxon>Deinococci</taxon>
        <taxon>Deinococcales</taxon>
        <taxon>Deinococcaceae</taxon>
        <taxon>Deinococcus</taxon>
    </lineage>
</organism>
<sequence length="57" mass="5937">MLLWLFCGFILLSATFILFLSLGPLKTAGNVRTLRGLAAVQYVAAALLAAARVTGAA</sequence>
<protein>
    <submittedName>
        <fullName evidence="1">Uncharacterized protein</fullName>
    </submittedName>
</protein>
<accession>A0ABQ2FZ35</accession>
<dbReference type="Proteomes" id="UP000639973">
    <property type="component" value="Unassembled WGS sequence"/>
</dbReference>
<gene>
    <name evidence="1" type="ORF">GCM10010840_01600</name>
</gene>
<reference evidence="2" key="1">
    <citation type="journal article" date="2019" name="Int. J. Syst. Evol. Microbiol.">
        <title>The Global Catalogue of Microorganisms (GCM) 10K type strain sequencing project: providing services to taxonomists for standard genome sequencing and annotation.</title>
        <authorList>
            <consortium name="The Broad Institute Genomics Platform"/>
            <consortium name="The Broad Institute Genome Sequencing Center for Infectious Disease"/>
            <person name="Wu L."/>
            <person name="Ma J."/>
        </authorList>
    </citation>
    <scope>NUCLEOTIDE SEQUENCE [LARGE SCALE GENOMIC DNA]</scope>
    <source>
        <strain evidence="2">JCM 15442</strain>
    </source>
</reference>
<proteinExistence type="predicted"/>
<dbReference type="RefSeq" id="WP_188968052.1">
    <property type="nucleotide sequence ID" value="NZ_BMOL01000001.1"/>
</dbReference>
<evidence type="ECO:0000313" key="2">
    <source>
        <dbReference type="Proteomes" id="UP000639973"/>
    </source>
</evidence>
<keyword evidence="2" id="KW-1185">Reference proteome</keyword>
<dbReference type="EMBL" id="BMOL01000001">
    <property type="protein sequence ID" value="GGL67322.1"/>
    <property type="molecule type" value="Genomic_DNA"/>
</dbReference>
<name>A0ABQ2FZ35_9DEIO</name>
<evidence type="ECO:0000313" key="1">
    <source>
        <dbReference type="EMBL" id="GGL67322.1"/>
    </source>
</evidence>
<comment type="caution">
    <text evidence="1">The sequence shown here is derived from an EMBL/GenBank/DDBJ whole genome shotgun (WGS) entry which is preliminary data.</text>
</comment>